<dbReference type="InterPro" id="IPR015300">
    <property type="entry name" value="DNA-bd_pseudobarrel_sf"/>
</dbReference>
<evidence type="ECO:0000256" key="1">
    <source>
        <dbReference type="ARBA" id="ARBA00004123"/>
    </source>
</evidence>
<dbReference type="EMBL" id="JACGWJ010000018">
    <property type="protein sequence ID" value="KAL0350065.1"/>
    <property type="molecule type" value="Genomic_DNA"/>
</dbReference>
<feature type="domain" description="TF-B3" evidence="7">
    <location>
        <begin position="9"/>
        <end position="102"/>
    </location>
</feature>
<dbReference type="PANTHER" id="PTHR31920">
    <property type="entry name" value="B3 DOMAIN-CONTAINING"/>
    <property type="match status" value="1"/>
</dbReference>
<keyword evidence="4" id="KW-0804">Transcription</keyword>
<proteinExistence type="predicted"/>
<dbReference type="SMART" id="SM01019">
    <property type="entry name" value="B3"/>
    <property type="match status" value="2"/>
</dbReference>
<name>A0AAW2P4I9_SESRA</name>
<keyword evidence="2" id="KW-0805">Transcription regulation</keyword>
<keyword evidence="3" id="KW-0238">DNA-binding</keyword>
<feature type="region of interest" description="Disordered" evidence="6">
    <location>
        <begin position="117"/>
        <end position="160"/>
    </location>
</feature>
<dbReference type="Gene3D" id="2.40.330.10">
    <property type="entry name" value="DNA-binding pseudobarrel domain"/>
    <property type="match status" value="2"/>
</dbReference>
<evidence type="ECO:0000256" key="2">
    <source>
        <dbReference type="ARBA" id="ARBA00023015"/>
    </source>
</evidence>
<evidence type="ECO:0000256" key="6">
    <source>
        <dbReference type="SAM" id="MobiDB-lite"/>
    </source>
</evidence>
<feature type="compositionally biased region" description="Acidic residues" evidence="6">
    <location>
        <begin position="117"/>
        <end position="133"/>
    </location>
</feature>
<dbReference type="Pfam" id="PF02362">
    <property type="entry name" value="B3"/>
    <property type="match status" value="2"/>
</dbReference>
<comment type="subcellular location">
    <subcellularLocation>
        <location evidence="1">Nucleus</location>
    </subcellularLocation>
</comment>
<gene>
    <name evidence="8" type="ORF">Sradi_4155700</name>
</gene>
<comment type="caution">
    <text evidence="8">The sequence shown here is derived from an EMBL/GenBank/DDBJ whole genome shotgun (WGS) entry which is preliminary data.</text>
</comment>
<organism evidence="8">
    <name type="scientific">Sesamum radiatum</name>
    <name type="common">Black benniseed</name>
    <dbReference type="NCBI Taxonomy" id="300843"/>
    <lineage>
        <taxon>Eukaryota</taxon>
        <taxon>Viridiplantae</taxon>
        <taxon>Streptophyta</taxon>
        <taxon>Embryophyta</taxon>
        <taxon>Tracheophyta</taxon>
        <taxon>Spermatophyta</taxon>
        <taxon>Magnoliopsida</taxon>
        <taxon>eudicotyledons</taxon>
        <taxon>Gunneridae</taxon>
        <taxon>Pentapetalae</taxon>
        <taxon>asterids</taxon>
        <taxon>lamiids</taxon>
        <taxon>Lamiales</taxon>
        <taxon>Pedaliaceae</taxon>
        <taxon>Sesamum</taxon>
    </lineage>
</organism>
<feature type="compositionally biased region" description="Basic and acidic residues" evidence="6">
    <location>
        <begin position="134"/>
        <end position="146"/>
    </location>
</feature>
<evidence type="ECO:0000313" key="8">
    <source>
        <dbReference type="EMBL" id="KAL0350065.1"/>
    </source>
</evidence>
<dbReference type="GO" id="GO:0003677">
    <property type="term" value="F:DNA binding"/>
    <property type="evidence" value="ECO:0007669"/>
    <property type="project" value="UniProtKB-KW"/>
</dbReference>
<evidence type="ECO:0000259" key="7">
    <source>
        <dbReference type="PROSITE" id="PS50863"/>
    </source>
</evidence>
<reference evidence="8" key="1">
    <citation type="submission" date="2020-06" db="EMBL/GenBank/DDBJ databases">
        <authorList>
            <person name="Li T."/>
            <person name="Hu X."/>
            <person name="Zhang T."/>
            <person name="Song X."/>
            <person name="Zhang H."/>
            <person name="Dai N."/>
            <person name="Sheng W."/>
            <person name="Hou X."/>
            <person name="Wei L."/>
        </authorList>
    </citation>
    <scope>NUCLEOTIDE SEQUENCE</scope>
    <source>
        <strain evidence="8">G02</strain>
        <tissue evidence="8">Leaf</tissue>
    </source>
</reference>
<protein>
    <recommendedName>
        <fullName evidence="7">TF-B3 domain-containing protein</fullName>
    </recommendedName>
</protein>
<dbReference type="PANTHER" id="PTHR31920:SF135">
    <property type="entry name" value="B3 DOMAIN-CONTAINING PROTEIN OS03G0621600-RELATED"/>
    <property type="match status" value="1"/>
</dbReference>
<reference evidence="8" key="2">
    <citation type="journal article" date="2024" name="Plant">
        <title>Genomic evolution and insights into agronomic trait innovations of Sesamum species.</title>
        <authorList>
            <person name="Miao H."/>
            <person name="Wang L."/>
            <person name="Qu L."/>
            <person name="Liu H."/>
            <person name="Sun Y."/>
            <person name="Le M."/>
            <person name="Wang Q."/>
            <person name="Wei S."/>
            <person name="Zheng Y."/>
            <person name="Lin W."/>
            <person name="Duan Y."/>
            <person name="Cao H."/>
            <person name="Xiong S."/>
            <person name="Wang X."/>
            <person name="Wei L."/>
            <person name="Li C."/>
            <person name="Ma Q."/>
            <person name="Ju M."/>
            <person name="Zhao R."/>
            <person name="Li G."/>
            <person name="Mu C."/>
            <person name="Tian Q."/>
            <person name="Mei H."/>
            <person name="Zhang T."/>
            <person name="Gao T."/>
            <person name="Zhang H."/>
        </authorList>
    </citation>
    <scope>NUCLEOTIDE SEQUENCE</scope>
    <source>
        <strain evidence="8">G02</strain>
    </source>
</reference>
<evidence type="ECO:0000256" key="3">
    <source>
        <dbReference type="ARBA" id="ARBA00023125"/>
    </source>
</evidence>
<dbReference type="InterPro" id="IPR050655">
    <property type="entry name" value="Plant_B3_domain"/>
</dbReference>
<dbReference type="InterPro" id="IPR003340">
    <property type="entry name" value="B3_DNA-bd"/>
</dbReference>
<dbReference type="AlphaFoldDB" id="A0AAW2P4I9"/>
<accession>A0AAW2P4I9</accession>
<dbReference type="PROSITE" id="PS50863">
    <property type="entry name" value="B3"/>
    <property type="match status" value="2"/>
</dbReference>
<keyword evidence="5" id="KW-0539">Nucleus</keyword>
<sequence>MIERMNRAAAFFKVYIAEINNNDLKIPQVFMQRVRRAFPAKVYLRDRWNNIWPVKVVQVGDDWYIRDGWVKFVDDNFLTSGDILVFEYFCDGLFNVKLYGLSATEKNMSGPLILTTDGEEQEQQSEEETESEDHDYIFRRRERDNYQEDDEGEDDEETEDGRYRLVKHQEHGHEVREHVHCTDVVGRNRNKIGQWINFSGKYSMEIFQAGLVEQPMNPYFVTKIMPKRKGDLFIPMDIIKYSNLDFTQGMTLVDPKGRKFHAKCKKWKDGRMVVAGGWRSLCRLNFVEQEDKCICEFVRGEGGRLFLNVSFVRAGDRR</sequence>
<dbReference type="SUPFAM" id="SSF101936">
    <property type="entry name" value="DNA-binding pseudobarrel domain"/>
    <property type="match status" value="2"/>
</dbReference>
<dbReference type="GO" id="GO:0005634">
    <property type="term" value="C:nucleus"/>
    <property type="evidence" value="ECO:0007669"/>
    <property type="project" value="UniProtKB-SubCell"/>
</dbReference>
<feature type="compositionally biased region" description="Acidic residues" evidence="6">
    <location>
        <begin position="147"/>
        <end position="159"/>
    </location>
</feature>
<feature type="domain" description="TF-B3" evidence="7">
    <location>
        <begin position="217"/>
        <end position="313"/>
    </location>
</feature>
<evidence type="ECO:0000256" key="4">
    <source>
        <dbReference type="ARBA" id="ARBA00023163"/>
    </source>
</evidence>
<dbReference type="CDD" id="cd10017">
    <property type="entry name" value="B3_DNA"/>
    <property type="match status" value="2"/>
</dbReference>
<evidence type="ECO:0000256" key="5">
    <source>
        <dbReference type="ARBA" id="ARBA00023242"/>
    </source>
</evidence>